<reference evidence="1" key="2">
    <citation type="submission" date="2025-08" db="UniProtKB">
        <authorList>
            <consortium name="Ensembl"/>
        </authorList>
    </citation>
    <scope>IDENTIFICATION</scope>
</reference>
<evidence type="ECO:0000313" key="1">
    <source>
        <dbReference type="Ensembl" id="ENSUAMP00000004346.1"/>
    </source>
</evidence>
<organism evidence="1 2">
    <name type="scientific">Ursus americanus</name>
    <name type="common">American black bear</name>
    <name type="synonym">Euarctos americanus</name>
    <dbReference type="NCBI Taxonomy" id="9643"/>
    <lineage>
        <taxon>Eukaryota</taxon>
        <taxon>Metazoa</taxon>
        <taxon>Chordata</taxon>
        <taxon>Craniata</taxon>
        <taxon>Vertebrata</taxon>
        <taxon>Euteleostomi</taxon>
        <taxon>Mammalia</taxon>
        <taxon>Eutheria</taxon>
        <taxon>Laurasiatheria</taxon>
        <taxon>Carnivora</taxon>
        <taxon>Caniformia</taxon>
        <taxon>Ursidae</taxon>
        <taxon>Ursus</taxon>
    </lineage>
</organism>
<dbReference type="GeneTree" id="ENSGT00940000167948"/>
<dbReference type="AlphaFoldDB" id="A0A452QH44"/>
<accession>A0A452QH44</accession>
<name>A0A452QH44_URSAM</name>
<evidence type="ECO:0000313" key="2">
    <source>
        <dbReference type="Proteomes" id="UP000291022"/>
    </source>
</evidence>
<reference evidence="1" key="3">
    <citation type="submission" date="2025-09" db="UniProtKB">
        <authorList>
            <consortium name="Ensembl"/>
        </authorList>
    </citation>
    <scope>IDENTIFICATION</scope>
</reference>
<dbReference type="Ensembl" id="ENSUAMT00000004956.1">
    <property type="protein sequence ID" value="ENSUAMP00000004346.1"/>
    <property type="gene ID" value="ENSUAMG00000003989.1"/>
</dbReference>
<reference evidence="2" key="1">
    <citation type="submission" date="2016-06" db="EMBL/GenBank/DDBJ databases">
        <title>De novo assembly and RNA-Seq shows season-dependent expression and editing in black bear kidneys.</title>
        <authorList>
            <person name="Korstanje R."/>
            <person name="Srivastava A."/>
            <person name="Sarsani V.K."/>
            <person name="Sheehan S.M."/>
            <person name="Seger R.L."/>
            <person name="Barter M.E."/>
            <person name="Lindqvist C."/>
            <person name="Brody L.C."/>
            <person name="Mullikin J.C."/>
        </authorList>
    </citation>
    <scope>NUCLEOTIDE SEQUENCE [LARGE SCALE GENOMIC DNA]</scope>
</reference>
<dbReference type="STRING" id="9643.ENSUAMP00000004346"/>
<dbReference type="Proteomes" id="UP000291022">
    <property type="component" value="Unassembled WGS sequence"/>
</dbReference>
<protein>
    <submittedName>
        <fullName evidence="1">Uncharacterized protein</fullName>
    </submittedName>
</protein>
<keyword evidence="2" id="KW-1185">Reference proteome</keyword>
<sequence>MVPPSSSQLDGVRSGVFQVLKTLFATSLKVDLIRQVYPQFLDLDNQRKWGILLGNLGFRSPPLTSRGRFKEVCERPNGACQEFCLESELQAGRCLNGQPCCLPMGNEPLIEPTTPKE</sequence>
<proteinExistence type="predicted"/>